<dbReference type="GO" id="GO:0005506">
    <property type="term" value="F:iron ion binding"/>
    <property type="evidence" value="ECO:0007669"/>
    <property type="project" value="InterPro"/>
</dbReference>
<keyword evidence="1" id="KW-0472">Membrane</keyword>
<keyword evidence="3" id="KW-1185">Reference proteome</keyword>
<keyword evidence="1" id="KW-0812">Transmembrane</keyword>
<dbReference type="GeneID" id="19144219"/>
<keyword evidence="1" id="KW-1133">Transmembrane helix</keyword>
<organism evidence="2 3">
    <name type="scientific">Cochliobolus carbonum (strain 26-R-13)</name>
    <name type="common">Maize leaf spot fungus</name>
    <name type="synonym">Bipolaris zeicola</name>
    <dbReference type="NCBI Taxonomy" id="930089"/>
    <lineage>
        <taxon>Eukaryota</taxon>
        <taxon>Fungi</taxon>
        <taxon>Dikarya</taxon>
        <taxon>Ascomycota</taxon>
        <taxon>Pezizomycotina</taxon>
        <taxon>Dothideomycetes</taxon>
        <taxon>Pleosporomycetidae</taxon>
        <taxon>Pleosporales</taxon>
        <taxon>Pleosporineae</taxon>
        <taxon>Pleosporaceae</taxon>
        <taxon>Bipolaris</taxon>
    </lineage>
</organism>
<dbReference type="InterPro" id="IPR036396">
    <property type="entry name" value="Cyt_P450_sf"/>
</dbReference>
<dbReference type="GO" id="GO:0020037">
    <property type="term" value="F:heme binding"/>
    <property type="evidence" value="ECO:0007669"/>
    <property type="project" value="InterPro"/>
</dbReference>
<evidence type="ECO:0008006" key="4">
    <source>
        <dbReference type="Google" id="ProtNLM"/>
    </source>
</evidence>
<dbReference type="KEGG" id="bze:COCCADRAFT_111031"/>
<name>W6XQ55_COCC2</name>
<accession>W6XQ55</accession>
<gene>
    <name evidence="2" type="ORF">COCCADRAFT_111031</name>
</gene>
<dbReference type="Gene3D" id="1.10.630.10">
    <property type="entry name" value="Cytochrome P450"/>
    <property type="match status" value="1"/>
</dbReference>
<evidence type="ECO:0000313" key="3">
    <source>
        <dbReference type="Proteomes" id="UP000053841"/>
    </source>
</evidence>
<proteinExistence type="predicted"/>
<dbReference type="RefSeq" id="XP_007718008.1">
    <property type="nucleotide sequence ID" value="XM_007719818.1"/>
</dbReference>
<protein>
    <recommendedName>
        <fullName evidence="4">Cytochrome P450</fullName>
    </recommendedName>
</protein>
<evidence type="ECO:0000313" key="2">
    <source>
        <dbReference type="EMBL" id="EUC27688.1"/>
    </source>
</evidence>
<feature type="transmembrane region" description="Helical" evidence="1">
    <location>
        <begin position="12"/>
        <end position="31"/>
    </location>
</feature>
<dbReference type="Proteomes" id="UP000053841">
    <property type="component" value="Unassembled WGS sequence"/>
</dbReference>
<evidence type="ECO:0000256" key="1">
    <source>
        <dbReference type="SAM" id="Phobius"/>
    </source>
</evidence>
<dbReference type="eggNOG" id="KOG0158">
    <property type="taxonomic scope" value="Eukaryota"/>
</dbReference>
<sequence>MLTDILTRTLSQYLPLALVFSGFIYLARNYYNRDLNKYPGPLACAFTDWYRFFKAWQRRPEQWHIDLHNKHGDIVRLGPNCLSFSNPKSVKAIYALGKGFTKVQSCYYLV</sequence>
<dbReference type="EMBL" id="KI964890">
    <property type="protein sequence ID" value="EUC27688.1"/>
    <property type="molecule type" value="Genomic_DNA"/>
</dbReference>
<dbReference type="SUPFAM" id="SSF48264">
    <property type="entry name" value="Cytochrome P450"/>
    <property type="match status" value="1"/>
</dbReference>
<dbReference type="HOGENOM" id="CLU_2170619_0_0_1"/>
<dbReference type="GO" id="GO:0016705">
    <property type="term" value="F:oxidoreductase activity, acting on paired donors, with incorporation or reduction of molecular oxygen"/>
    <property type="evidence" value="ECO:0007669"/>
    <property type="project" value="InterPro"/>
</dbReference>
<dbReference type="GO" id="GO:0004497">
    <property type="term" value="F:monooxygenase activity"/>
    <property type="evidence" value="ECO:0007669"/>
    <property type="project" value="InterPro"/>
</dbReference>
<dbReference type="AlphaFoldDB" id="W6XQ55"/>
<reference evidence="2 3" key="1">
    <citation type="journal article" date="2013" name="PLoS Genet.">
        <title>Comparative genome structure, secondary metabolite, and effector coding capacity across Cochliobolus pathogens.</title>
        <authorList>
            <person name="Condon B.J."/>
            <person name="Leng Y."/>
            <person name="Wu D."/>
            <person name="Bushley K.E."/>
            <person name="Ohm R.A."/>
            <person name="Otillar R."/>
            <person name="Martin J."/>
            <person name="Schackwitz W."/>
            <person name="Grimwood J."/>
            <person name="MohdZainudin N."/>
            <person name="Xue C."/>
            <person name="Wang R."/>
            <person name="Manning V.A."/>
            <person name="Dhillon B."/>
            <person name="Tu Z.J."/>
            <person name="Steffenson B.J."/>
            <person name="Salamov A."/>
            <person name="Sun H."/>
            <person name="Lowry S."/>
            <person name="LaButti K."/>
            <person name="Han J."/>
            <person name="Copeland A."/>
            <person name="Lindquist E."/>
            <person name="Barry K."/>
            <person name="Schmutz J."/>
            <person name="Baker S.E."/>
            <person name="Ciuffetti L.M."/>
            <person name="Grigoriev I.V."/>
            <person name="Zhong S."/>
            <person name="Turgeon B.G."/>
        </authorList>
    </citation>
    <scope>NUCLEOTIDE SEQUENCE [LARGE SCALE GENOMIC DNA]</scope>
    <source>
        <strain evidence="2 3">26-R-13</strain>
    </source>
</reference>
<dbReference type="OrthoDB" id="3934656at2759"/>